<dbReference type="AlphaFoldDB" id="A0A2N5DTG8"/>
<gene>
    <name evidence="2" type="ORF">CYR55_22620</name>
</gene>
<keyword evidence="1" id="KW-1133">Transmembrane helix</keyword>
<sequence length="59" mass="6879">MSELASLADVTLHLAINAWVVVLKILIALLLIRGIYEMTVSVFRNLFATRKKRRRNRKR</sequence>
<comment type="caution">
    <text evidence="2">The sequence shown here is derived from an EMBL/GenBank/DDBJ whole genome shotgun (WGS) entry which is preliminary data.</text>
</comment>
<keyword evidence="1" id="KW-0472">Membrane</keyword>
<name>A0A2N5DTG8_9GAMM</name>
<evidence type="ECO:0000313" key="2">
    <source>
        <dbReference type="EMBL" id="PLR29814.1"/>
    </source>
</evidence>
<protein>
    <submittedName>
        <fullName evidence="2">Uncharacterized protein</fullName>
    </submittedName>
</protein>
<proteinExistence type="predicted"/>
<evidence type="ECO:0000313" key="3">
    <source>
        <dbReference type="Proteomes" id="UP000234240"/>
    </source>
</evidence>
<keyword evidence="3" id="KW-1185">Reference proteome</keyword>
<dbReference type="Proteomes" id="UP000234240">
    <property type="component" value="Unassembled WGS sequence"/>
</dbReference>
<dbReference type="EMBL" id="PJZF01000049">
    <property type="protein sequence ID" value="PLR29814.1"/>
    <property type="molecule type" value="Genomic_DNA"/>
</dbReference>
<evidence type="ECO:0000256" key="1">
    <source>
        <dbReference type="SAM" id="Phobius"/>
    </source>
</evidence>
<feature type="transmembrane region" description="Helical" evidence="1">
    <location>
        <begin position="12"/>
        <end position="36"/>
    </location>
</feature>
<organism evidence="2 3">
    <name type="scientific">Chimaeribacter californicus</name>
    <dbReference type="NCBI Taxonomy" id="2060067"/>
    <lineage>
        <taxon>Bacteria</taxon>
        <taxon>Pseudomonadati</taxon>
        <taxon>Pseudomonadota</taxon>
        <taxon>Gammaproteobacteria</taxon>
        <taxon>Enterobacterales</taxon>
        <taxon>Yersiniaceae</taxon>
        <taxon>Chimaeribacter</taxon>
    </lineage>
</organism>
<reference evidence="2 3" key="1">
    <citation type="submission" date="2017-12" db="EMBL/GenBank/DDBJ databases">
        <title>Characterization of six clinical isolates of Enterochimera gen. nov., a novel genus of the Yersiniaciae family and the three species Enterochimera arupensis sp. nov., Enterochimera coloradensis sp. nov, and Enterochimera californica sp. nov.</title>
        <authorList>
            <person name="Rossi A."/>
            <person name="Fisher M."/>
        </authorList>
    </citation>
    <scope>NUCLEOTIDE SEQUENCE [LARGE SCALE GENOMIC DNA]</scope>
    <source>
        <strain evidence="3">2015-Iso6</strain>
    </source>
</reference>
<accession>A0A2N5DTG8</accession>
<keyword evidence="1" id="KW-0812">Transmembrane</keyword>